<sequence length="461" mass="51867">MAGEKIFIGPKLRELRQARGLTQAELAKQLTVSASYINLVEHNQRSASFKFLIRLTDHFGIDWRALANTDNGMLLSDLRRISNDPVFGDAKPDVEELRSALDNAPNLVTGLLNIYNTYRSYGERLAEISDAQGAGGDNRLSIEQGVHDFFRNNNNHFSELEKAAQSCGMDEIEDRQEMYSSLRAYLSEKLNIGIAHAQNEVLGTTAAQFDSGTRQIVLSDALDHQNQVFQLAHMIAQIGFTDLLDAQLPEAMRENDGAVARLRQELANYFAAALIMPYDAFHAQAVQAKYDIDLLTTRFSVSYEMVCHRLTTLQQPGKRGIPFFFLRIDRGGNVSKRFNVTPIELARYGGACPRMDVHYCFRVPSRILTQVVEMPDHSRYLTVNRTVDRPAVRYSMEDKRLAVSLGCPVEYAQETVYGQGVDTNAPRMITPIGVNCRRCPRMDCAQRAHDPFYADLKLSAD</sequence>
<keyword evidence="4" id="KW-0804">Transcription</keyword>
<evidence type="ECO:0000313" key="7">
    <source>
        <dbReference type="Proteomes" id="UP001597101"/>
    </source>
</evidence>
<evidence type="ECO:0000256" key="1">
    <source>
        <dbReference type="ARBA" id="ARBA00007227"/>
    </source>
</evidence>
<dbReference type="PROSITE" id="PS50943">
    <property type="entry name" value="HTH_CROC1"/>
    <property type="match status" value="1"/>
</dbReference>
<dbReference type="Pfam" id="PF09856">
    <property type="entry name" value="ScfRs"/>
    <property type="match status" value="1"/>
</dbReference>
<feature type="domain" description="HTH cro/C1-type" evidence="5">
    <location>
        <begin position="12"/>
        <end position="66"/>
    </location>
</feature>
<keyword evidence="7" id="KW-1185">Reference proteome</keyword>
<dbReference type="CDD" id="cd00093">
    <property type="entry name" value="HTH_XRE"/>
    <property type="match status" value="1"/>
</dbReference>
<evidence type="ECO:0000256" key="4">
    <source>
        <dbReference type="ARBA" id="ARBA00023163"/>
    </source>
</evidence>
<comment type="caution">
    <text evidence="6">The sequence shown here is derived from an EMBL/GenBank/DDBJ whole genome shotgun (WGS) entry which is preliminary data.</text>
</comment>
<keyword evidence="2" id="KW-0805">Transcription regulation</keyword>
<dbReference type="PANTHER" id="PTHR46797:SF23">
    <property type="entry name" value="HTH-TYPE TRANSCRIPTIONAL REGULATOR SUTR"/>
    <property type="match status" value="1"/>
</dbReference>
<evidence type="ECO:0000256" key="2">
    <source>
        <dbReference type="ARBA" id="ARBA00023015"/>
    </source>
</evidence>
<dbReference type="SUPFAM" id="SSF47413">
    <property type="entry name" value="lambda repressor-like DNA-binding domains"/>
    <property type="match status" value="1"/>
</dbReference>
<dbReference type="PIRSF" id="PIRSF019251">
    <property type="entry name" value="Rv0465c"/>
    <property type="match status" value="1"/>
</dbReference>
<dbReference type="InterPro" id="IPR050807">
    <property type="entry name" value="TransReg_Diox_bact_type"/>
</dbReference>
<dbReference type="EMBL" id="JBHTJV010000009">
    <property type="protein sequence ID" value="MFD0916650.1"/>
    <property type="molecule type" value="Genomic_DNA"/>
</dbReference>
<organism evidence="6 7">
    <name type="scientific">Pseudahrensia aquimaris</name>
    <dbReference type="NCBI Taxonomy" id="744461"/>
    <lineage>
        <taxon>Bacteria</taxon>
        <taxon>Pseudomonadati</taxon>
        <taxon>Pseudomonadota</taxon>
        <taxon>Alphaproteobacteria</taxon>
        <taxon>Hyphomicrobiales</taxon>
        <taxon>Ahrensiaceae</taxon>
        <taxon>Pseudahrensia</taxon>
    </lineage>
</organism>
<reference evidence="7" key="1">
    <citation type="journal article" date="2019" name="Int. J. Syst. Evol. Microbiol.">
        <title>The Global Catalogue of Microorganisms (GCM) 10K type strain sequencing project: providing services to taxonomists for standard genome sequencing and annotation.</title>
        <authorList>
            <consortium name="The Broad Institute Genomics Platform"/>
            <consortium name="The Broad Institute Genome Sequencing Center for Infectious Disease"/>
            <person name="Wu L."/>
            <person name="Ma J."/>
        </authorList>
    </citation>
    <scope>NUCLEOTIDE SEQUENCE [LARGE SCALE GENOMIC DNA]</scope>
    <source>
        <strain evidence="7">CCUG 60023</strain>
    </source>
</reference>
<dbReference type="RefSeq" id="WP_377212507.1">
    <property type="nucleotide sequence ID" value="NZ_JBHTJV010000009.1"/>
</dbReference>
<protein>
    <submittedName>
        <fullName evidence="6">Short-chain fatty acyl-CoA regulator family protein</fullName>
    </submittedName>
</protein>
<dbReference type="Pfam" id="PF06114">
    <property type="entry name" value="Peptidase_M78"/>
    <property type="match status" value="1"/>
</dbReference>
<dbReference type="SMART" id="SM00530">
    <property type="entry name" value="HTH_XRE"/>
    <property type="match status" value="1"/>
</dbReference>
<dbReference type="InterPro" id="IPR010982">
    <property type="entry name" value="Lambda_DNA-bd_dom_sf"/>
</dbReference>
<dbReference type="PANTHER" id="PTHR46797">
    <property type="entry name" value="HTH-TYPE TRANSCRIPTIONAL REGULATOR"/>
    <property type="match status" value="1"/>
</dbReference>
<dbReference type="InterPro" id="IPR001387">
    <property type="entry name" value="Cro/C1-type_HTH"/>
</dbReference>
<comment type="similarity">
    <text evidence="1">Belongs to the short-chain fatty acyl-CoA assimilation regulator (ScfR) family.</text>
</comment>
<evidence type="ECO:0000256" key="3">
    <source>
        <dbReference type="ARBA" id="ARBA00023125"/>
    </source>
</evidence>
<dbReference type="InterPro" id="IPR010359">
    <property type="entry name" value="IrrE_HExxH"/>
</dbReference>
<accession>A0ABW3FHC5</accession>
<dbReference type="Gene3D" id="1.10.260.40">
    <property type="entry name" value="lambda repressor-like DNA-binding domains"/>
    <property type="match status" value="1"/>
</dbReference>
<dbReference type="InterPro" id="IPR018653">
    <property type="entry name" value="ScfR_C"/>
</dbReference>
<evidence type="ECO:0000313" key="6">
    <source>
        <dbReference type="EMBL" id="MFD0916650.1"/>
    </source>
</evidence>
<keyword evidence="3" id="KW-0238">DNA-binding</keyword>
<name>A0ABW3FHC5_9HYPH</name>
<evidence type="ECO:0000259" key="5">
    <source>
        <dbReference type="PROSITE" id="PS50943"/>
    </source>
</evidence>
<dbReference type="Pfam" id="PF01381">
    <property type="entry name" value="HTH_3"/>
    <property type="match status" value="1"/>
</dbReference>
<dbReference type="InterPro" id="IPR026281">
    <property type="entry name" value="HTH_RamB"/>
</dbReference>
<proteinExistence type="inferred from homology"/>
<dbReference type="Proteomes" id="UP001597101">
    <property type="component" value="Unassembled WGS sequence"/>
</dbReference>
<gene>
    <name evidence="6" type="ORF">ACFQ14_09550</name>
</gene>